<dbReference type="KEGG" id="mbry:B1812_04230"/>
<gene>
    <name evidence="1" type="ORF">B1812_04230</name>
</gene>
<keyword evidence="2" id="KW-1185">Reference proteome</keyword>
<evidence type="ECO:0000313" key="1">
    <source>
        <dbReference type="EMBL" id="ARN80416.1"/>
    </source>
</evidence>
<dbReference type="EMBL" id="CP019948">
    <property type="protein sequence ID" value="ARN80416.1"/>
    <property type="molecule type" value="Genomic_DNA"/>
</dbReference>
<dbReference type="RefSeq" id="WP_085770480.1">
    <property type="nucleotide sequence ID" value="NZ_AP027149.1"/>
</dbReference>
<accession>A0A1W6MSA3</accession>
<name>A0A1W6MSA3_9HYPH</name>
<protein>
    <submittedName>
        <fullName evidence="1">Uncharacterized protein</fullName>
    </submittedName>
</protein>
<dbReference type="OrthoDB" id="8450729at2"/>
<evidence type="ECO:0000313" key="2">
    <source>
        <dbReference type="Proteomes" id="UP000193978"/>
    </source>
</evidence>
<sequence>MCDLAKERQKIDAILARAAAMEPAYRSMGIEELTEHSLSVLREHYEHACSEKCMRERCEDFVTRLVARREAQAAPAERSRPAPFLL</sequence>
<dbReference type="Proteomes" id="UP000193978">
    <property type="component" value="Chromosome"/>
</dbReference>
<proteinExistence type="predicted"/>
<dbReference type="AlphaFoldDB" id="A0A1W6MSA3"/>
<organism evidence="1 2">
    <name type="scientific">Methylocystis bryophila</name>
    <dbReference type="NCBI Taxonomy" id="655015"/>
    <lineage>
        <taxon>Bacteria</taxon>
        <taxon>Pseudomonadati</taxon>
        <taxon>Pseudomonadota</taxon>
        <taxon>Alphaproteobacteria</taxon>
        <taxon>Hyphomicrobiales</taxon>
        <taxon>Methylocystaceae</taxon>
        <taxon>Methylocystis</taxon>
    </lineage>
</organism>
<reference evidence="1 2" key="1">
    <citation type="submission" date="2017-02" db="EMBL/GenBank/DDBJ databases">
        <authorList>
            <person name="Peterson S.W."/>
        </authorList>
    </citation>
    <scope>NUCLEOTIDE SEQUENCE [LARGE SCALE GENOMIC DNA]</scope>
    <source>
        <strain evidence="1 2">S285</strain>
    </source>
</reference>